<evidence type="ECO:0000313" key="2">
    <source>
        <dbReference type="Proteomes" id="UP000472262"/>
    </source>
</evidence>
<name>A0A672KAK7_SINGR</name>
<dbReference type="AlphaFoldDB" id="A0A672KAK7"/>
<dbReference type="Proteomes" id="UP000472262">
    <property type="component" value="Unassembled WGS sequence"/>
</dbReference>
<proteinExistence type="predicted"/>
<organism evidence="1 2">
    <name type="scientific">Sinocyclocheilus grahami</name>
    <name type="common">Dianchi golden-line fish</name>
    <name type="synonym">Barbus grahami</name>
    <dbReference type="NCBI Taxonomy" id="75366"/>
    <lineage>
        <taxon>Eukaryota</taxon>
        <taxon>Metazoa</taxon>
        <taxon>Chordata</taxon>
        <taxon>Craniata</taxon>
        <taxon>Vertebrata</taxon>
        <taxon>Euteleostomi</taxon>
        <taxon>Actinopterygii</taxon>
        <taxon>Neopterygii</taxon>
        <taxon>Teleostei</taxon>
        <taxon>Ostariophysi</taxon>
        <taxon>Cypriniformes</taxon>
        <taxon>Cyprinidae</taxon>
        <taxon>Cyprininae</taxon>
        <taxon>Sinocyclocheilus</taxon>
    </lineage>
</organism>
<sequence length="182" mass="20449">MAIMLVCLPHHEFSVSVIQELSPNVLITSAKQEQSLLEFIEKLGKLSITVIDPVPSFAGLEISRQRLLSAHIPSLSPTITESEKIPYLSSCIPLDSVLMMRSIGGLLKCLERRRVGLDMEDSSMGVPILQFLAYTLALQIFKSELHPSVFKLQLGEKEGLSLYGKMYYSVHHLKLIKFEFFV</sequence>
<reference evidence="1" key="2">
    <citation type="submission" date="2025-09" db="UniProtKB">
        <authorList>
            <consortium name="Ensembl"/>
        </authorList>
    </citation>
    <scope>IDENTIFICATION</scope>
</reference>
<keyword evidence="2" id="KW-1185">Reference proteome</keyword>
<dbReference type="Ensembl" id="ENSSGRT00000007408.1">
    <property type="protein sequence ID" value="ENSSGRP00000006793.1"/>
    <property type="gene ID" value="ENSSGRG00000004639.1"/>
</dbReference>
<dbReference type="InParanoid" id="A0A672KAK7"/>
<evidence type="ECO:0000313" key="1">
    <source>
        <dbReference type="Ensembl" id="ENSSGRP00000006793.1"/>
    </source>
</evidence>
<protein>
    <submittedName>
        <fullName evidence="1">Uncharacterized protein</fullName>
    </submittedName>
</protein>
<accession>A0A672KAK7</accession>
<reference evidence="1" key="1">
    <citation type="submission" date="2025-08" db="UniProtKB">
        <authorList>
            <consortium name="Ensembl"/>
        </authorList>
    </citation>
    <scope>IDENTIFICATION</scope>
</reference>